<feature type="domain" description="HTH gntR-type" evidence="5">
    <location>
        <begin position="3"/>
        <end position="71"/>
    </location>
</feature>
<dbReference type="GO" id="GO:0003700">
    <property type="term" value="F:DNA-binding transcription factor activity"/>
    <property type="evidence" value="ECO:0007669"/>
    <property type="project" value="InterPro"/>
</dbReference>
<dbReference type="RefSeq" id="WP_053048470.1">
    <property type="nucleotide sequence ID" value="NZ_LAKD02000013.1"/>
</dbReference>
<evidence type="ECO:0000256" key="4">
    <source>
        <dbReference type="SAM" id="MobiDB-lite"/>
    </source>
</evidence>
<dbReference type="InterPro" id="IPR036388">
    <property type="entry name" value="WH-like_DNA-bd_sf"/>
</dbReference>
<evidence type="ECO:0000256" key="1">
    <source>
        <dbReference type="ARBA" id="ARBA00023015"/>
    </source>
</evidence>
<dbReference type="SUPFAM" id="SSF46785">
    <property type="entry name" value="Winged helix' DNA-binding domain"/>
    <property type="match status" value="1"/>
</dbReference>
<evidence type="ECO:0000256" key="2">
    <source>
        <dbReference type="ARBA" id="ARBA00023125"/>
    </source>
</evidence>
<protein>
    <recommendedName>
        <fullName evidence="5">HTH gntR-type domain-containing protein</fullName>
    </recommendedName>
</protein>
<dbReference type="PROSITE" id="PS50949">
    <property type="entry name" value="HTH_GNTR"/>
    <property type="match status" value="1"/>
</dbReference>
<dbReference type="OrthoDB" id="4537656at2"/>
<keyword evidence="1" id="KW-0805">Transcription regulation</keyword>
<evidence type="ECO:0000256" key="3">
    <source>
        <dbReference type="ARBA" id="ARBA00023163"/>
    </source>
</evidence>
<evidence type="ECO:0000313" key="7">
    <source>
        <dbReference type="Proteomes" id="UP000033615"/>
    </source>
</evidence>
<dbReference type="InterPro" id="IPR011663">
    <property type="entry name" value="UTRA"/>
</dbReference>
<name>A0A1V4D9Y6_9ACTN</name>
<organism evidence="6 7">
    <name type="scientific">Streptomyces antioxidans</name>
    <dbReference type="NCBI Taxonomy" id="1507734"/>
    <lineage>
        <taxon>Bacteria</taxon>
        <taxon>Bacillati</taxon>
        <taxon>Actinomycetota</taxon>
        <taxon>Actinomycetes</taxon>
        <taxon>Kitasatosporales</taxon>
        <taxon>Streptomycetaceae</taxon>
        <taxon>Streptomyces</taxon>
    </lineage>
</organism>
<dbReference type="EMBL" id="LAKD02000013">
    <property type="protein sequence ID" value="OPF82395.1"/>
    <property type="molecule type" value="Genomic_DNA"/>
</dbReference>
<dbReference type="Pfam" id="PF07702">
    <property type="entry name" value="UTRA"/>
    <property type="match status" value="1"/>
</dbReference>
<dbReference type="InterPro" id="IPR036390">
    <property type="entry name" value="WH_DNA-bd_sf"/>
</dbReference>
<reference evidence="6" key="1">
    <citation type="submission" date="2016-12" db="EMBL/GenBank/DDBJ databases">
        <title>Genome sequence of Streptomyces antioxidans MUSC 164.</title>
        <authorList>
            <person name="Lee L.-H."/>
            <person name="Ser H.-L."/>
        </authorList>
    </citation>
    <scope>NUCLEOTIDE SEQUENCE [LARGE SCALE GENOMIC DNA]</scope>
    <source>
        <strain evidence="6">MUSC 164</strain>
    </source>
</reference>
<keyword evidence="3" id="KW-0804">Transcription</keyword>
<dbReference type="GO" id="GO:0045892">
    <property type="term" value="P:negative regulation of DNA-templated transcription"/>
    <property type="evidence" value="ECO:0007669"/>
    <property type="project" value="TreeGrafter"/>
</dbReference>
<dbReference type="Proteomes" id="UP000033615">
    <property type="component" value="Unassembled WGS sequence"/>
</dbReference>
<sequence length="268" mass="29367">MPTADYQRIADDLRRRLAEGEWSTGEQLPPRAQLAREYRTSPAAVQRGQELLIDAGVLEGRKSVGVFVRTPQARIALPVLLPIPDAIRQAGLTPGIEYRSDVKVPAPEPIARRLSVDPDTPCVRTRYEYLGDARPLALGESWEPMALTHRTPILLPEDGPLAGTGVVRRLASVGIRVGRAQVRTHARHPNDHEALRLGITRRTLIVRLDRTHLADTGQPVETATFLLPQTRWELVCDVPVLVCDPDGGEHRAQGAEGSADRQSQGGIG</sequence>
<dbReference type="SMART" id="SM00345">
    <property type="entry name" value="HTH_GNTR"/>
    <property type="match status" value="1"/>
</dbReference>
<proteinExistence type="predicted"/>
<dbReference type="Pfam" id="PF00392">
    <property type="entry name" value="GntR"/>
    <property type="match status" value="1"/>
</dbReference>
<dbReference type="PANTHER" id="PTHR44846:SF17">
    <property type="entry name" value="GNTR-FAMILY TRANSCRIPTIONAL REGULATOR"/>
    <property type="match status" value="1"/>
</dbReference>
<evidence type="ECO:0000259" key="5">
    <source>
        <dbReference type="PROSITE" id="PS50949"/>
    </source>
</evidence>
<dbReference type="GO" id="GO:0003677">
    <property type="term" value="F:DNA binding"/>
    <property type="evidence" value="ECO:0007669"/>
    <property type="project" value="UniProtKB-KW"/>
</dbReference>
<dbReference type="SMART" id="SM00866">
    <property type="entry name" value="UTRA"/>
    <property type="match status" value="1"/>
</dbReference>
<dbReference type="SUPFAM" id="SSF64288">
    <property type="entry name" value="Chorismate lyase-like"/>
    <property type="match status" value="1"/>
</dbReference>
<comment type="caution">
    <text evidence="6">The sequence shown here is derived from an EMBL/GenBank/DDBJ whole genome shotgun (WGS) entry which is preliminary data.</text>
</comment>
<gene>
    <name evidence="6" type="ORF">VT50_0207620</name>
</gene>
<dbReference type="Gene3D" id="1.10.10.10">
    <property type="entry name" value="Winged helix-like DNA-binding domain superfamily/Winged helix DNA-binding domain"/>
    <property type="match status" value="1"/>
</dbReference>
<feature type="region of interest" description="Disordered" evidence="4">
    <location>
        <begin position="247"/>
        <end position="268"/>
    </location>
</feature>
<dbReference type="InterPro" id="IPR000524">
    <property type="entry name" value="Tscrpt_reg_HTH_GntR"/>
</dbReference>
<keyword evidence="7" id="KW-1185">Reference proteome</keyword>
<dbReference type="Gene3D" id="3.40.1410.10">
    <property type="entry name" value="Chorismate lyase-like"/>
    <property type="match status" value="1"/>
</dbReference>
<dbReference type="PANTHER" id="PTHR44846">
    <property type="entry name" value="MANNOSYL-D-GLYCERATE TRANSPORT/METABOLISM SYSTEM REPRESSOR MNGR-RELATED"/>
    <property type="match status" value="1"/>
</dbReference>
<keyword evidence="2" id="KW-0238">DNA-binding</keyword>
<dbReference type="InterPro" id="IPR028978">
    <property type="entry name" value="Chorismate_lyase_/UTRA_dom_sf"/>
</dbReference>
<evidence type="ECO:0000313" key="6">
    <source>
        <dbReference type="EMBL" id="OPF82395.1"/>
    </source>
</evidence>
<dbReference type="InterPro" id="IPR050679">
    <property type="entry name" value="Bact_HTH_transcr_reg"/>
</dbReference>
<dbReference type="AlphaFoldDB" id="A0A1V4D9Y6"/>
<accession>A0A1V4D9Y6</accession>